<dbReference type="Proteomes" id="UP000242525">
    <property type="component" value="Unassembled WGS sequence"/>
</dbReference>
<evidence type="ECO:0000256" key="1">
    <source>
        <dbReference type="ARBA" id="ARBA00004418"/>
    </source>
</evidence>
<proteinExistence type="inferred from homology"/>
<protein>
    <recommendedName>
        <fullName evidence="4">Ca3427-like PBP 2 domain-containing protein</fullName>
    </recommendedName>
</protein>
<name>A0A0J9XDD0_GEOCN</name>
<evidence type="ECO:0000256" key="3">
    <source>
        <dbReference type="ARBA" id="ARBA00022729"/>
    </source>
</evidence>
<organism evidence="5 6">
    <name type="scientific">Geotrichum candidum</name>
    <name type="common">Oospora lactis</name>
    <name type="synonym">Dipodascus geotrichum</name>
    <dbReference type="NCBI Taxonomy" id="1173061"/>
    <lineage>
        <taxon>Eukaryota</taxon>
        <taxon>Fungi</taxon>
        <taxon>Dikarya</taxon>
        <taxon>Ascomycota</taxon>
        <taxon>Saccharomycotina</taxon>
        <taxon>Dipodascomycetes</taxon>
        <taxon>Dipodascales</taxon>
        <taxon>Dipodascaceae</taxon>
        <taxon>Geotrichum</taxon>
    </lineage>
</organism>
<dbReference type="SUPFAM" id="SSF53850">
    <property type="entry name" value="Periplasmic binding protein-like II"/>
    <property type="match status" value="1"/>
</dbReference>
<dbReference type="EMBL" id="CCBN010000010">
    <property type="protein sequence ID" value="CDO55266.1"/>
    <property type="molecule type" value="Genomic_DNA"/>
</dbReference>
<evidence type="ECO:0000259" key="4">
    <source>
        <dbReference type="Pfam" id="PF22384"/>
    </source>
</evidence>
<dbReference type="OrthoDB" id="1363at2759"/>
<evidence type="ECO:0000313" key="6">
    <source>
        <dbReference type="Proteomes" id="UP000242525"/>
    </source>
</evidence>
<sequence>MIPTRILKMAANTLKVGYVPEHFSTPLFFARDHGFYAKNNVEIEFLPFPSGSGHLIQSLQDKSIDVAIGLTEAFVAGVGKGFDWYKLVGTYVQSPLCWAISTGINRSDITSEDDLEGKSIGISRIGSGSHVMSFVLATQKGWTKEFNFEIQDNFKNLRAGVNHEDGFKPTDAFMWEIFTTKKYYDNKEIKNIGRIYTPWPSWVITAGTDVIDTKKEALANFLKSINEGIAYFNAHHDEAVEHISTNLDYSAEDARAWLKTVTFVDDVTKVDPAVVQKTVSILKSAGVLTEAADSKKYVVSVV</sequence>
<comment type="caution">
    <text evidence="5">The sequence shown here is derived from an EMBL/GenBank/DDBJ whole genome shotgun (WGS) entry which is preliminary data.</text>
</comment>
<comment type="similarity">
    <text evidence="2">Belongs to the bacterial solute-binding protein SsuA/TauA family.</text>
</comment>
<dbReference type="PANTHER" id="PTHR30024:SF47">
    <property type="entry name" value="TAURINE-BINDING PERIPLASMIC PROTEIN"/>
    <property type="match status" value="1"/>
</dbReference>
<dbReference type="Gene3D" id="3.40.190.10">
    <property type="entry name" value="Periplasmic binding protein-like II"/>
    <property type="match status" value="2"/>
</dbReference>
<dbReference type="STRING" id="1173061.A0A0J9XDD0"/>
<dbReference type="InterPro" id="IPR054364">
    <property type="entry name" value="Ca3427-like_PBP2"/>
</dbReference>
<dbReference type="GO" id="GO:0042597">
    <property type="term" value="C:periplasmic space"/>
    <property type="evidence" value="ECO:0007669"/>
    <property type="project" value="UniProtKB-SubCell"/>
</dbReference>
<comment type="subcellular location">
    <subcellularLocation>
        <location evidence="1">Periplasm</location>
    </subcellularLocation>
</comment>
<accession>A0A0J9XDD0</accession>
<dbReference type="Pfam" id="PF22384">
    <property type="entry name" value="PBP2_Ca3427_like"/>
    <property type="match status" value="1"/>
</dbReference>
<evidence type="ECO:0000313" key="5">
    <source>
        <dbReference type="EMBL" id="CDO55266.1"/>
    </source>
</evidence>
<gene>
    <name evidence="5" type="ORF">BN980_GECA10s02452g</name>
</gene>
<keyword evidence="3" id="KW-0732">Signal</keyword>
<feature type="domain" description="Ca3427-like PBP 2" evidence="4">
    <location>
        <begin position="98"/>
        <end position="195"/>
    </location>
</feature>
<dbReference type="CDD" id="cd13637">
    <property type="entry name" value="PBP2_Ca3427_like"/>
    <property type="match status" value="1"/>
</dbReference>
<evidence type="ECO:0000256" key="2">
    <source>
        <dbReference type="ARBA" id="ARBA00010742"/>
    </source>
</evidence>
<dbReference type="AlphaFoldDB" id="A0A0J9XDD0"/>
<dbReference type="PANTHER" id="PTHR30024">
    <property type="entry name" value="ALIPHATIC SULFONATES-BINDING PROTEIN-RELATED"/>
    <property type="match status" value="1"/>
</dbReference>
<reference evidence="5" key="1">
    <citation type="submission" date="2014-03" db="EMBL/GenBank/DDBJ databases">
        <authorList>
            <person name="Casaregola S."/>
        </authorList>
    </citation>
    <scope>NUCLEOTIDE SEQUENCE [LARGE SCALE GENOMIC DNA]</scope>
    <source>
        <strain evidence="5">CLIB 918</strain>
    </source>
</reference>
<keyword evidence="6" id="KW-1185">Reference proteome</keyword>